<proteinExistence type="predicted"/>
<sequence>MSAVTEAIVRNEYLNFFGIAVLYVSKAYRLFVSVKIVLLHGLFSRLNFLAYQLPVFSSACLSYNPV</sequence>
<keyword evidence="2" id="KW-1185">Reference proteome</keyword>
<evidence type="ECO:0000313" key="2">
    <source>
        <dbReference type="Proteomes" id="UP000093000"/>
    </source>
</evidence>
<dbReference type="Proteomes" id="UP000093000">
    <property type="component" value="Unassembled WGS sequence"/>
</dbReference>
<reference evidence="1 2" key="1">
    <citation type="submission" date="2016-03" db="EMBL/GenBank/DDBJ databases">
        <title>Choanephora cucurbitarum.</title>
        <authorList>
            <person name="Min B."/>
            <person name="Park H."/>
            <person name="Park J.-H."/>
            <person name="Shin H.-D."/>
            <person name="Choi I.-G."/>
        </authorList>
    </citation>
    <scope>NUCLEOTIDE SEQUENCE [LARGE SCALE GENOMIC DNA]</scope>
    <source>
        <strain evidence="1 2">KUS-F28377</strain>
    </source>
</reference>
<accession>A0A1C7MW24</accession>
<evidence type="ECO:0000313" key="1">
    <source>
        <dbReference type="EMBL" id="OBZ80656.1"/>
    </source>
</evidence>
<organism evidence="1 2">
    <name type="scientific">Choanephora cucurbitarum</name>
    <dbReference type="NCBI Taxonomy" id="101091"/>
    <lineage>
        <taxon>Eukaryota</taxon>
        <taxon>Fungi</taxon>
        <taxon>Fungi incertae sedis</taxon>
        <taxon>Mucoromycota</taxon>
        <taxon>Mucoromycotina</taxon>
        <taxon>Mucoromycetes</taxon>
        <taxon>Mucorales</taxon>
        <taxon>Mucorineae</taxon>
        <taxon>Choanephoraceae</taxon>
        <taxon>Choanephoroideae</taxon>
        <taxon>Choanephora</taxon>
    </lineage>
</organism>
<dbReference type="AlphaFoldDB" id="A0A1C7MW24"/>
<gene>
    <name evidence="1" type="ORF">A0J61_11295</name>
</gene>
<comment type="caution">
    <text evidence="1">The sequence shown here is derived from an EMBL/GenBank/DDBJ whole genome shotgun (WGS) entry which is preliminary data.</text>
</comment>
<protein>
    <submittedName>
        <fullName evidence="1">Uncharacterized protein</fullName>
    </submittedName>
</protein>
<dbReference type="EMBL" id="LUGH01001877">
    <property type="protein sequence ID" value="OBZ80656.1"/>
    <property type="molecule type" value="Genomic_DNA"/>
</dbReference>
<name>A0A1C7MW24_9FUNG</name>
<dbReference type="InParanoid" id="A0A1C7MW24"/>